<dbReference type="RefSeq" id="WP_126322848.1">
    <property type="nucleotide sequence ID" value="NZ_AP018005.1"/>
</dbReference>
<dbReference type="OrthoDB" id="5654457at2"/>
<organism evidence="1 2">
    <name type="scientific">Candidatus Rickettsiella viridis</name>
    <dbReference type="NCBI Taxonomy" id="676208"/>
    <lineage>
        <taxon>Bacteria</taxon>
        <taxon>Pseudomonadati</taxon>
        <taxon>Pseudomonadota</taxon>
        <taxon>Gammaproteobacteria</taxon>
        <taxon>Legionellales</taxon>
        <taxon>Coxiellaceae</taxon>
        <taxon>Rickettsiella</taxon>
    </lineage>
</organism>
<name>A0A2Z5UUZ6_9COXI</name>
<accession>A0A2Z5UUZ6</accession>
<dbReference type="KEGG" id="rvi:RVIR1_09090"/>
<evidence type="ECO:0000313" key="2">
    <source>
        <dbReference type="Proteomes" id="UP000282483"/>
    </source>
</evidence>
<evidence type="ECO:0000313" key="1">
    <source>
        <dbReference type="EMBL" id="BBB15389.1"/>
    </source>
</evidence>
<proteinExistence type="predicted"/>
<gene>
    <name evidence="1" type="ORF">RVIR1_09090</name>
</gene>
<sequence>MNPEEINFNAYKANNLHAIIDLFQNDPSISSNTLQDITAALSAKTPQEFFYLKKSIDFLISKNSLRQTIFDFLLETPKIESCFKLFKFLGKITTYDREITDTIIEISEVFDPATTIDRLSEFQDTGILNNEISFDFFDAVLTLITIGMDQENYISAIKQASAPSLLADAFKILKENDLLANEYLNFIIQEVPTRADSPLDKAEILARLKKYNLLSEINFKLCKKNKRLFAFNFLTEMLETKPEILKNNFTFLVTKNANRLVLYVNFLIERRLLRENYIEIIKYFTEENLNMFSYIMLNSENFISQTNIIALSYFKGTRLKKIANAISLLKTENFFTRDNFDLLFSNSFTPDVVYEFANALIVLKNHELNDLYLKLAIHSYEQPLLLAFSIRELAGAAILSYSNVDKIKNSKSIHLLLRLLRKLRQNNFLTEENFLQLIRLDEFLVDISRYKTISRLKNIHMNFFKDLFLLLDRGDLSTENKLIKIDELMASKSYLKIPSLPINRAQSTHLTSIHRSLSESAKKFFIKYAETISNDELDRQFNTIVLELERELSTCLTNRQYIQSAINALKGIISQADFVEPQSGLSLKTLFFSLWQGIHDESERIGNLVDAKNQLIEGLYEIQRGGNIDAYGHDNGLADEPICCLGAFNKLLEKLLGVHSFVNLVIINYELALIKFPIIVNEEIEYYLLNDGFDNFLSNYDTLKEEGVAVIWQNIEAKVKEKLLDEFSSIYTDSRTGETNSQFAALLESHAYLEIDDALLANLKSSYALRKLEQLATARVCGETSGFSGRKSRSATCSEEANGKNSYSPFKSYDRRMQYLLSFLIGKIKKINTCNYLKK</sequence>
<dbReference type="AlphaFoldDB" id="A0A2Z5UUZ6"/>
<reference evidence="1 2" key="1">
    <citation type="submission" date="2017-03" db="EMBL/GenBank/DDBJ databases">
        <title>The genome sequence of Candidatus Rickettsiella viridis.</title>
        <authorList>
            <person name="Nikoh N."/>
            <person name="Tsuchida T."/>
            <person name="Yamaguchi K."/>
            <person name="Maeda T."/>
            <person name="Shigenobu S."/>
            <person name="Fukatsu T."/>
        </authorList>
    </citation>
    <scope>NUCLEOTIDE SEQUENCE [LARGE SCALE GENOMIC DNA]</scope>
    <source>
        <strain evidence="1 2">Ap-RA04</strain>
    </source>
</reference>
<dbReference type="EMBL" id="AP018005">
    <property type="protein sequence ID" value="BBB15389.1"/>
    <property type="molecule type" value="Genomic_DNA"/>
</dbReference>
<keyword evidence="2" id="KW-1185">Reference proteome</keyword>
<protein>
    <submittedName>
        <fullName evidence="1">Uncharacterized protein</fullName>
    </submittedName>
</protein>
<dbReference type="Proteomes" id="UP000282483">
    <property type="component" value="Chromosome"/>
</dbReference>